<protein>
    <submittedName>
        <fullName evidence="2">Uncharacterized protein</fullName>
    </submittedName>
</protein>
<evidence type="ECO:0000256" key="1">
    <source>
        <dbReference type="SAM" id="MobiDB-lite"/>
    </source>
</evidence>
<keyword evidence="3" id="KW-1185">Reference proteome</keyword>
<organism evidence="2 3">
    <name type="scientific">Actinomadura citrea</name>
    <dbReference type="NCBI Taxonomy" id="46158"/>
    <lineage>
        <taxon>Bacteria</taxon>
        <taxon>Bacillati</taxon>
        <taxon>Actinomycetota</taxon>
        <taxon>Actinomycetes</taxon>
        <taxon>Streptosporangiales</taxon>
        <taxon>Thermomonosporaceae</taxon>
        <taxon>Actinomadura</taxon>
    </lineage>
</organism>
<feature type="compositionally biased region" description="Low complexity" evidence="1">
    <location>
        <begin position="27"/>
        <end position="36"/>
    </location>
</feature>
<evidence type="ECO:0000313" key="3">
    <source>
        <dbReference type="Proteomes" id="UP000591272"/>
    </source>
</evidence>
<dbReference type="AlphaFoldDB" id="A0A7Y9GH78"/>
<dbReference type="EMBL" id="JACCBT010000001">
    <property type="protein sequence ID" value="NYE16427.1"/>
    <property type="molecule type" value="Genomic_DNA"/>
</dbReference>
<evidence type="ECO:0000313" key="2">
    <source>
        <dbReference type="EMBL" id="NYE16427.1"/>
    </source>
</evidence>
<sequence length="69" mass="6950">MAINNAPHHGDYDRAPTGRSYSVAPHSSGSSAGSAADTGRTEQPAPVESGTPDPLVQAYLAAGEVKSEG</sequence>
<dbReference type="Proteomes" id="UP000591272">
    <property type="component" value="Unassembled WGS sequence"/>
</dbReference>
<reference evidence="2 3" key="1">
    <citation type="submission" date="2020-07" db="EMBL/GenBank/DDBJ databases">
        <title>Sequencing the genomes of 1000 actinobacteria strains.</title>
        <authorList>
            <person name="Klenk H.-P."/>
        </authorList>
    </citation>
    <scope>NUCLEOTIDE SEQUENCE [LARGE SCALE GENOMIC DNA]</scope>
    <source>
        <strain evidence="2 3">DSM 43461</strain>
    </source>
</reference>
<dbReference type="RefSeq" id="WP_179836968.1">
    <property type="nucleotide sequence ID" value="NZ_BMRD01000017.1"/>
</dbReference>
<proteinExistence type="predicted"/>
<name>A0A7Y9GH78_9ACTN</name>
<gene>
    <name evidence="2" type="ORF">BJ999_006723</name>
</gene>
<comment type="caution">
    <text evidence="2">The sequence shown here is derived from an EMBL/GenBank/DDBJ whole genome shotgun (WGS) entry which is preliminary data.</text>
</comment>
<feature type="region of interest" description="Disordered" evidence="1">
    <location>
        <begin position="1"/>
        <end position="56"/>
    </location>
</feature>
<accession>A0A7Y9GH78</accession>